<dbReference type="HAMAP" id="MF_00639">
    <property type="entry name" value="MurD"/>
    <property type="match status" value="1"/>
</dbReference>
<name>A0A6N4A216_OENOE</name>
<keyword evidence="9 17" id="KW-0547">Nucleotide-binding</keyword>
<dbReference type="InterPro" id="IPR013221">
    <property type="entry name" value="Mur_ligase_cen"/>
</dbReference>
<dbReference type="SUPFAM" id="SSF53244">
    <property type="entry name" value="MurD-like peptide ligases, peptide-binding domain"/>
    <property type="match status" value="1"/>
</dbReference>
<dbReference type="Proteomes" id="UP000181728">
    <property type="component" value="Unassembled WGS sequence"/>
</dbReference>
<dbReference type="Proteomes" id="UP000294726">
    <property type="component" value="Chromosome"/>
</dbReference>
<comment type="catalytic activity">
    <reaction evidence="16 17 18">
        <text>UDP-N-acetyl-alpha-D-muramoyl-L-alanine + D-glutamate + ATP = UDP-N-acetyl-alpha-D-muramoyl-L-alanyl-D-glutamate + ADP + phosphate + H(+)</text>
        <dbReference type="Rhea" id="RHEA:16429"/>
        <dbReference type="ChEBI" id="CHEBI:15378"/>
        <dbReference type="ChEBI" id="CHEBI:29986"/>
        <dbReference type="ChEBI" id="CHEBI:30616"/>
        <dbReference type="ChEBI" id="CHEBI:43474"/>
        <dbReference type="ChEBI" id="CHEBI:83898"/>
        <dbReference type="ChEBI" id="CHEBI:83900"/>
        <dbReference type="ChEBI" id="CHEBI:456216"/>
        <dbReference type="EC" id="6.3.2.9"/>
    </reaction>
</comment>
<keyword evidence="10 17" id="KW-0067">ATP-binding</keyword>
<comment type="pathway">
    <text evidence="3 17 18">Cell wall biogenesis; peptidoglycan biosynthesis.</text>
</comment>
<dbReference type="AlphaFoldDB" id="A0A6N4A216"/>
<comment type="subcellular location">
    <subcellularLocation>
        <location evidence="2 17 18">Cytoplasm</location>
    </subcellularLocation>
</comment>
<dbReference type="SUPFAM" id="SSF53623">
    <property type="entry name" value="MurD-like peptide ligases, catalytic domain"/>
    <property type="match status" value="1"/>
</dbReference>
<evidence type="ECO:0000256" key="17">
    <source>
        <dbReference type="HAMAP-Rule" id="MF_00639"/>
    </source>
</evidence>
<evidence type="ECO:0000256" key="11">
    <source>
        <dbReference type="ARBA" id="ARBA00022960"/>
    </source>
</evidence>
<dbReference type="Pfam" id="PF02875">
    <property type="entry name" value="Mur_ligase_C"/>
    <property type="match status" value="1"/>
</dbReference>
<evidence type="ECO:0000313" key="24">
    <source>
        <dbReference type="Proteomes" id="UP000294726"/>
    </source>
</evidence>
<dbReference type="GO" id="GO:0008764">
    <property type="term" value="F:UDP-N-acetylmuramoylalanine-D-glutamate ligase activity"/>
    <property type="evidence" value="ECO:0007669"/>
    <property type="project" value="UniProtKB-UniRule"/>
</dbReference>
<dbReference type="Gene3D" id="3.40.1190.10">
    <property type="entry name" value="Mur-like, catalytic domain"/>
    <property type="match status" value="1"/>
</dbReference>
<dbReference type="SUPFAM" id="SSF51984">
    <property type="entry name" value="MurCD N-terminal domain"/>
    <property type="match status" value="1"/>
</dbReference>
<feature type="domain" description="Mur ligase C-terminal" evidence="19">
    <location>
        <begin position="298"/>
        <end position="410"/>
    </location>
</feature>
<dbReference type="GO" id="GO:0051301">
    <property type="term" value="P:cell division"/>
    <property type="evidence" value="ECO:0007669"/>
    <property type="project" value="UniProtKB-KW"/>
</dbReference>
<keyword evidence="11 17" id="KW-0133">Cell shape</keyword>
<comment type="similarity">
    <text evidence="4 17">Belongs to the MurCDEF family.</text>
</comment>
<evidence type="ECO:0000313" key="23">
    <source>
        <dbReference type="Proteomes" id="UP000181728"/>
    </source>
</evidence>
<keyword evidence="7 17" id="KW-0963">Cytoplasm</keyword>
<evidence type="ECO:0000256" key="12">
    <source>
        <dbReference type="ARBA" id="ARBA00022984"/>
    </source>
</evidence>
<dbReference type="PANTHER" id="PTHR43692">
    <property type="entry name" value="UDP-N-ACETYLMURAMOYLALANINE--D-GLUTAMATE LIGASE"/>
    <property type="match status" value="1"/>
</dbReference>
<sequence length="438" mass="48736">MDQMNYQNKKVLVYGWARSGKAVYQLLKKIGANVYVTADEKPTDLFDDVNFVDDIDESFDLLVKNPGIRYEKEIIKKALNLNIPVITEVQVALDQFKGEVLAVTGSNGKTTTTTLIGKMLKADNVDVKVGGNIGIPVSELMLSDSQPRVLMLELSSFQLLGAQNIKPKIAVITNLFSSHIDFHHTRENYLRAKFSITQHQTKDDYLVLNDSSIDSKDFAKRSQADDYYFSPTNTSVNTYVNDGTIYFDDEKIIDLSKVALVGEHNLENILAAITAAKIFGVSNRAIEEVLTSFKGLEHRLEAVGVIKERTVYNDSKATDIEATQKALASFKEPITLIAGGLDRGDDLNRLVPNFKNVVSLITYGQTKNKLQRAGEKAGIKQTVVVDTLKEAVAKAKELSRPGQVLLFSPAAASWDQFPNFEIRGEEFKKMIKNQEGWS</sequence>
<comment type="function">
    <text evidence="1 17 18">Cell wall formation. Catalyzes the addition of glutamate to the nucleotide precursor UDP-N-acetylmuramoyl-L-alanine (UMA).</text>
</comment>
<evidence type="ECO:0000256" key="4">
    <source>
        <dbReference type="ARBA" id="ARBA00010416"/>
    </source>
</evidence>
<dbReference type="InterPro" id="IPR005762">
    <property type="entry name" value="MurD"/>
</dbReference>
<protein>
    <recommendedName>
        <fullName evidence="6 17">UDP-N-acetylmuramoylalanine--D-glutamate ligase</fullName>
        <ecNumber evidence="5 17">6.3.2.9</ecNumber>
    </recommendedName>
    <alternativeName>
        <fullName evidence="15 17">D-glutamic acid-adding enzyme</fullName>
    </alternativeName>
    <alternativeName>
        <fullName evidence="14 17">UDP-N-acetylmuramoyl-L-alanyl-D-glutamate synthetase</fullName>
    </alternativeName>
</protein>
<dbReference type="GO" id="GO:0009252">
    <property type="term" value="P:peptidoglycan biosynthetic process"/>
    <property type="evidence" value="ECO:0007669"/>
    <property type="project" value="UniProtKB-UniRule"/>
</dbReference>
<evidence type="ECO:0000259" key="20">
    <source>
        <dbReference type="Pfam" id="PF08245"/>
    </source>
</evidence>
<dbReference type="Gene3D" id="3.40.50.720">
    <property type="entry name" value="NAD(P)-binding Rossmann-like Domain"/>
    <property type="match status" value="1"/>
</dbReference>
<evidence type="ECO:0000256" key="15">
    <source>
        <dbReference type="ARBA" id="ARBA00032324"/>
    </source>
</evidence>
<dbReference type="GO" id="GO:0005524">
    <property type="term" value="F:ATP binding"/>
    <property type="evidence" value="ECO:0007669"/>
    <property type="project" value="UniProtKB-UniRule"/>
</dbReference>
<dbReference type="PANTHER" id="PTHR43692:SF1">
    <property type="entry name" value="UDP-N-ACETYLMURAMOYLALANINE--D-GLUTAMATE LIGASE"/>
    <property type="match status" value="1"/>
</dbReference>
<dbReference type="InterPro" id="IPR036565">
    <property type="entry name" value="Mur-like_cat_sf"/>
</dbReference>
<evidence type="ECO:0000256" key="14">
    <source>
        <dbReference type="ARBA" id="ARBA00030398"/>
    </source>
</evidence>
<organism evidence="21 23">
    <name type="scientific">Oenococcus oeni</name>
    <name type="common">Leuconostoc oenos</name>
    <dbReference type="NCBI Taxonomy" id="1247"/>
    <lineage>
        <taxon>Bacteria</taxon>
        <taxon>Bacillati</taxon>
        <taxon>Bacillota</taxon>
        <taxon>Bacilli</taxon>
        <taxon>Lactobacillales</taxon>
        <taxon>Lactobacillaceae</taxon>
        <taxon>Oenococcus</taxon>
    </lineage>
</organism>
<reference evidence="22 24" key="2">
    <citation type="submission" date="2018-08" db="EMBL/GenBank/DDBJ databases">
        <authorList>
            <person name="Lorentzen P. G. S. M."/>
        </authorList>
    </citation>
    <scope>NUCLEOTIDE SEQUENCE [LARGE SCALE GENOMIC DNA]</scope>
    <source>
        <strain evidence="22 24">CRBO_1381</strain>
    </source>
</reference>
<feature type="binding site" evidence="17">
    <location>
        <begin position="105"/>
        <end position="111"/>
    </location>
    <ligand>
        <name>ATP</name>
        <dbReference type="ChEBI" id="CHEBI:30616"/>
    </ligand>
</feature>
<dbReference type="InterPro" id="IPR004101">
    <property type="entry name" value="Mur_ligase_C"/>
</dbReference>
<proteinExistence type="inferred from homology"/>
<keyword evidence="17 18" id="KW-0131">Cell cycle</keyword>
<evidence type="ECO:0000259" key="19">
    <source>
        <dbReference type="Pfam" id="PF02875"/>
    </source>
</evidence>
<evidence type="ECO:0000256" key="13">
    <source>
        <dbReference type="ARBA" id="ARBA00023316"/>
    </source>
</evidence>
<evidence type="ECO:0000256" key="1">
    <source>
        <dbReference type="ARBA" id="ARBA00002734"/>
    </source>
</evidence>
<evidence type="ECO:0000256" key="2">
    <source>
        <dbReference type="ARBA" id="ARBA00004496"/>
    </source>
</evidence>
<keyword evidence="13 17" id="KW-0961">Cell wall biogenesis/degradation</keyword>
<evidence type="ECO:0000256" key="18">
    <source>
        <dbReference type="RuleBase" id="RU003664"/>
    </source>
</evidence>
<evidence type="ECO:0000256" key="16">
    <source>
        <dbReference type="ARBA" id="ARBA00047632"/>
    </source>
</evidence>
<evidence type="ECO:0000256" key="9">
    <source>
        <dbReference type="ARBA" id="ARBA00022741"/>
    </source>
</evidence>
<dbReference type="GO" id="GO:0071555">
    <property type="term" value="P:cell wall organization"/>
    <property type="evidence" value="ECO:0007669"/>
    <property type="project" value="UniProtKB-KW"/>
</dbReference>
<evidence type="ECO:0000313" key="22">
    <source>
        <dbReference type="EMBL" id="VDB98382.1"/>
    </source>
</evidence>
<dbReference type="EMBL" id="MLOK01000040">
    <property type="protein sequence ID" value="OIM21099.1"/>
    <property type="molecule type" value="Genomic_DNA"/>
</dbReference>
<evidence type="ECO:0000256" key="7">
    <source>
        <dbReference type="ARBA" id="ARBA00022490"/>
    </source>
</evidence>
<dbReference type="Gene3D" id="3.90.190.20">
    <property type="entry name" value="Mur ligase, C-terminal domain"/>
    <property type="match status" value="1"/>
</dbReference>
<evidence type="ECO:0000256" key="10">
    <source>
        <dbReference type="ARBA" id="ARBA00022840"/>
    </source>
</evidence>
<keyword evidence="17 18" id="KW-0132">Cell division</keyword>
<dbReference type="GO" id="GO:0005737">
    <property type="term" value="C:cytoplasm"/>
    <property type="evidence" value="ECO:0007669"/>
    <property type="project" value="UniProtKB-SubCell"/>
</dbReference>
<keyword evidence="8 17" id="KW-0436">Ligase</keyword>
<evidence type="ECO:0000256" key="5">
    <source>
        <dbReference type="ARBA" id="ARBA00012212"/>
    </source>
</evidence>
<dbReference type="NCBIfam" id="TIGR01087">
    <property type="entry name" value="murD"/>
    <property type="match status" value="1"/>
</dbReference>
<dbReference type="GO" id="GO:0008360">
    <property type="term" value="P:regulation of cell shape"/>
    <property type="evidence" value="ECO:0007669"/>
    <property type="project" value="UniProtKB-KW"/>
</dbReference>
<dbReference type="EMBL" id="LR031358">
    <property type="protein sequence ID" value="VDB98382.1"/>
    <property type="molecule type" value="Genomic_DNA"/>
</dbReference>
<dbReference type="RefSeq" id="WP_071419265.1">
    <property type="nucleotide sequence ID" value="NZ_LR031358.1"/>
</dbReference>
<gene>
    <name evidence="17 22" type="primary">murD</name>
    <name evidence="21" type="ORF">ATX59_05570</name>
    <name evidence="22" type="ORF">OENI_1147</name>
</gene>
<feature type="domain" description="Mur ligase central" evidence="20">
    <location>
        <begin position="103"/>
        <end position="276"/>
    </location>
</feature>
<accession>A0A6N4A216</accession>
<dbReference type="Pfam" id="PF08245">
    <property type="entry name" value="Mur_ligase_M"/>
    <property type="match status" value="1"/>
</dbReference>
<evidence type="ECO:0000256" key="8">
    <source>
        <dbReference type="ARBA" id="ARBA00022598"/>
    </source>
</evidence>
<evidence type="ECO:0000313" key="21">
    <source>
        <dbReference type="EMBL" id="OIM21099.1"/>
    </source>
</evidence>
<dbReference type="EC" id="6.3.2.9" evidence="5 17"/>
<evidence type="ECO:0000256" key="6">
    <source>
        <dbReference type="ARBA" id="ARBA00015655"/>
    </source>
</evidence>
<reference evidence="21 23" key="1">
    <citation type="journal article" date="2016" name="BMC Genomics">
        <title>Consensus pan-genome assembly of the specialised wine bacterium Oenococcus oeni.</title>
        <authorList>
            <person name="Sternes P.R."/>
            <person name="Borneman A.R."/>
        </authorList>
    </citation>
    <scope>NUCLEOTIDE SEQUENCE [LARGE SCALE GENOMIC DNA]</scope>
    <source>
        <strain evidence="21 23">AWRIB661</strain>
    </source>
</reference>
<dbReference type="InterPro" id="IPR036615">
    <property type="entry name" value="Mur_ligase_C_dom_sf"/>
</dbReference>
<keyword evidence="12 17" id="KW-0573">Peptidoglycan synthesis</keyword>
<dbReference type="UniPathway" id="UPA00219"/>
<evidence type="ECO:0000256" key="3">
    <source>
        <dbReference type="ARBA" id="ARBA00004752"/>
    </source>
</evidence>